<dbReference type="PROSITE" id="PS50158">
    <property type="entry name" value="ZF_CCHC"/>
    <property type="match status" value="2"/>
</dbReference>
<feature type="compositionally biased region" description="Pro residues" evidence="3">
    <location>
        <begin position="316"/>
        <end position="329"/>
    </location>
</feature>
<sequence length="649" mass="71542">MTGWCHKCGKQDHPANTCTSDNMTFNDKINILQINVNHASAAQALLEQRMIKEDVDIALESKGTPVILGGDVNARSKLWGDVKTNLGPALKALGWSTIEQLITGVSCERNLEISKGSSNGNRENKRKPRKSYREGDSSSTELEDAEANASSLHAEPSPNLAAILRECAQEVELVRTKSSNLQGTYNKKLRLAAEKIKKVSSEIVSSAFKETYDRQRINDLISENNRLNKVIRKLESKVKSLEDQMHQTYQAHKESLNNLQPVTSNGLDAEKLIDTVNHSIDAKLNTFKKEILSLFASNLNQTRRNTNTSYNLPVPVADPSPLPDNPPPNLTASPSVSSSKHAEIWSTIVKKKAKMRVQSNITANNYPPPQNPSNFPPLPQHLPLSTNPNPKSVAKKPKNTEVIYLTTSDNSNLKLPQIIAKARENINLHELGIDHIKPRASLSGGLILEIPKKNEGGAAANLAQKIRGLFNPNDIRVSCPIKYKEILLTSLDCSVSQQEVTDALKTICGKNENFILGPIRQNPRGSATLWCKCDEAAVFKLVSRRSVQIGWSVANVHLLDPGPAQCFKCWAYGHVRGNCPSSIDMTGWCHKCGKQGHPANTCTSDNMTFNDKINILQINVNHASAAQALLEQRMIKEDVDIDLVSEPLN</sequence>
<feature type="domain" description="CCHC-type" evidence="4">
    <location>
        <begin position="566"/>
        <end position="581"/>
    </location>
</feature>
<accession>A0AAJ7IRZ3</accession>
<dbReference type="Proteomes" id="UP000694925">
    <property type="component" value="Unplaced"/>
</dbReference>
<dbReference type="InterPro" id="IPR001878">
    <property type="entry name" value="Znf_CCHC"/>
</dbReference>
<dbReference type="Gene3D" id="4.10.60.10">
    <property type="entry name" value="Zinc finger, CCHC-type"/>
    <property type="match status" value="1"/>
</dbReference>
<evidence type="ECO:0000313" key="6">
    <source>
        <dbReference type="RefSeq" id="XP_017875202.1"/>
    </source>
</evidence>
<dbReference type="AlphaFoldDB" id="A0AAJ7IRZ3"/>
<dbReference type="GO" id="GO:0008270">
    <property type="term" value="F:zinc ion binding"/>
    <property type="evidence" value="ECO:0007669"/>
    <property type="project" value="UniProtKB-KW"/>
</dbReference>
<keyword evidence="5" id="KW-1185">Reference proteome</keyword>
<dbReference type="SMART" id="SM00343">
    <property type="entry name" value="ZnF_C2HC"/>
    <property type="match status" value="3"/>
</dbReference>
<keyword evidence="1" id="KW-0863">Zinc-finger</keyword>
<dbReference type="RefSeq" id="XP_017875202.1">
    <property type="nucleotide sequence ID" value="XM_018019713.1"/>
</dbReference>
<reference evidence="6" key="1">
    <citation type="submission" date="2025-08" db="UniProtKB">
        <authorList>
            <consortium name="RefSeq"/>
        </authorList>
    </citation>
    <scope>IDENTIFICATION</scope>
    <source>
        <tissue evidence="6">Whole body</tissue>
    </source>
</reference>
<keyword evidence="1" id="KW-0862">Zinc</keyword>
<evidence type="ECO:0000256" key="2">
    <source>
        <dbReference type="SAM" id="Coils"/>
    </source>
</evidence>
<dbReference type="GO" id="GO:0003676">
    <property type="term" value="F:nucleic acid binding"/>
    <property type="evidence" value="ECO:0007669"/>
    <property type="project" value="InterPro"/>
</dbReference>
<dbReference type="KEGG" id="ccal:108622056"/>
<evidence type="ECO:0000256" key="1">
    <source>
        <dbReference type="PROSITE-ProRule" id="PRU00047"/>
    </source>
</evidence>
<keyword evidence="2" id="KW-0175">Coiled coil</keyword>
<dbReference type="SUPFAM" id="SSF57756">
    <property type="entry name" value="Retrovirus zinc finger-like domains"/>
    <property type="match status" value="1"/>
</dbReference>
<evidence type="ECO:0000256" key="3">
    <source>
        <dbReference type="SAM" id="MobiDB-lite"/>
    </source>
</evidence>
<evidence type="ECO:0000259" key="4">
    <source>
        <dbReference type="PROSITE" id="PS50158"/>
    </source>
</evidence>
<feature type="coiled-coil region" evidence="2">
    <location>
        <begin position="217"/>
        <end position="251"/>
    </location>
</feature>
<dbReference type="InterPro" id="IPR036691">
    <property type="entry name" value="Endo/exonu/phosph_ase_sf"/>
</dbReference>
<feature type="region of interest" description="Disordered" evidence="3">
    <location>
        <begin position="304"/>
        <end position="337"/>
    </location>
</feature>
<gene>
    <name evidence="6" type="primary">LOC108622056</name>
</gene>
<feature type="region of interest" description="Disordered" evidence="3">
    <location>
        <begin position="112"/>
        <end position="154"/>
    </location>
</feature>
<evidence type="ECO:0000313" key="5">
    <source>
        <dbReference type="Proteomes" id="UP000694925"/>
    </source>
</evidence>
<dbReference type="GeneID" id="108622056"/>
<feature type="compositionally biased region" description="Pro residues" evidence="3">
    <location>
        <begin position="366"/>
        <end position="380"/>
    </location>
</feature>
<keyword evidence="1" id="KW-0479">Metal-binding</keyword>
<organism evidence="5 6">
    <name type="scientific">Ceratina calcarata</name>
    <dbReference type="NCBI Taxonomy" id="156304"/>
    <lineage>
        <taxon>Eukaryota</taxon>
        <taxon>Metazoa</taxon>
        <taxon>Ecdysozoa</taxon>
        <taxon>Arthropoda</taxon>
        <taxon>Hexapoda</taxon>
        <taxon>Insecta</taxon>
        <taxon>Pterygota</taxon>
        <taxon>Neoptera</taxon>
        <taxon>Endopterygota</taxon>
        <taxon>Hymenoptera</taxon>
        <taxon>Apocrita</taxon>
        <taxon>Aculeata</taxon>
        <taxon>Apoidea</taxon>
        <taxon>Anthophila</taxon>
        <taxon>Apidae</taxon>
        <taxon>Ceratina</taxon>
        <taxon>Zadontomerus</taxon>
    </lineage>
</organism>
<feature type="domain" description="CCHC-type" evidence="4">
    <location>
        <begin position="589"/>
        <end position="604"/>
    </location>
</feature>
<name>A0AAJ7IRZ3_9HYME</name>
<protein>
    <submittedName>
        <fullName evidence="6">Uncharacterized protein LOC108622056</fullName>
    </submittedName>
</protein>
<dbReference type="SUPFAM" id="SSF56219">
    <property type="entry name" value="DNase I-like"/>
    <property type="match status" value="1"/>
</dbReference>
<feature type="region of interest" description="Disordered" evidence="3">
    <location>
        <begin position="361"/>
        <end position="380"/>
    </location>
</feature>
<proteinExistence type="predicted"/>
<dbReference type="InterPro" id="IPR036875">
    <property type="entry name" value="Znf_CCHC_sf"/>
</dbReference>